<evidence type="ECO:0000256" key="1">
    <source>
        <dbReference type="SAM" id="Phobius"/>
    </source>
</evidence>
<dbReference type="Gene3D" id="2.60.40.1630">
    <property type="entry name" value="bacillus anthracis domain"/>
    <property type="match status" value="1"/>
</dbReference>
<comment type="caution">
    <text evidence="4">The sequence shown here is derived from an EMBL/GenBank/DDBJ whole genome shotgun (WGS) entry which is preliminary data.</text>
</comment>
<dbReference type="RefSeq" id="WP_097847616.1">
    <property type="nucleotide sequence ID" value="NZ_NUBH01000144.1"/>
</dbReference>
<keyword evidence="1" id="KW-0812">Transmembrane</keyword>
<feature type="domain" description="DUF4179" evidence="2">
    <location>
        <begin position="43"/>
        <end position="150"/>
    </location>
</feature>
<name>A0A2C3U821_9BACI</name>
<evidence type="ECO:0000259" key="3">
    <source>
        <dbReference type="Pfam" id="PF18705"/>
    </source>
</evidence>
<keyword evidence="1" id="KW-1133">Transmembrane helix</keyword>
<dbReference type="AlphaFoldDB" id="A0A2C3U821"/>
<evidence type="ECO:0000259" key="2">
    <source>
        <dbReference type="Pfam" id="PF13786"/>
    </source>
</evidence>
<dbReference type="InterPro" id="IPR025436">
    <property type="entry name" value="DUF4179"/>
</dbReference>
<dbReference type="Pfam" id="PF13786">
    <property type="entry name" value="DUF4179"/>
    <property type="match status" value="1"/>
</dbReference>
<reference evidence="4 5" key="1">
    <citation type="submission" date="2017-09" db="EMBL/GenBank/DDBJ databases">
        <title>Large-scale bioinformatics analysis of Bacillus genomes uncovers conserved roles of natural products in bacterial physiology.</title>
        <authorList>
            <consortium name="Agbiome Team Llc"/>
            <person name="Bleich R.M."/>
            <person name="Grubbs K.J."/>
            <person name="Santa Maria K.C."/>
            <person name="Allen S.E."/>
            <person name="Farag S."/>
            <person name="Shank E.A."/>
            <person name="Bowers A."/>
        </authorList>
    </citation>
    <scope>NUCLEOTIDE SEQUENCE [LARGE SCALE GENOMIC DNA]</scope>
    <source>
        <strain evidence="4 5">AFS009893</strain>
    </source>
</reference>
<proteinExistence type="predicted"/>
<evidence type="ECO:0000313" key="5">
    <source>
        <dbReference type="Proteomes" id="UP000219775"/>
    </source>
</evidence>
<evidence type="ECO:0000313" key="4">
    <source>
        <dbReference type="EMBL" id="PEM69148.1"/>
    </source>
</evidence>
<dbReference type="Proteomes" id="UP000219775">
    <property type="component" value="Unassembled WGS sequence"/>
</dbReference>
<gene>
    <name evidence="4" type="ORF">CN613_12920</name>
</gene>
<organism evidence="4 5">
    <name type="scientific">Bacillus pseudomycoides</name>
    <dbReference type="NCBI Taxonomy" id="64104"/>
    <lineage>
        <taxon>Bacteria</taxon>
        <taxon>Bacillati</taxon>
        <taxon>Bacillota</taxon>
        <taxon>Bacilli</taxon>
        <taxon>Bacillales</taxon>
        <taxon>Bacillaceae</taxon>
        <taxon>Bacillus</taxon>
        <taxon>Bacillus cereus group</taxon>
    </lineage>
</organism>
<protein>
    <submittedName>
        <fullName evidence="4">Anti-sigma factor</fullName>
    </submittedName>
</protein>
<dbReference type="EMBL" id="NUDP01000042">
    <property type="protein sequence ID" value="PEM69148.1"/>
    <property type="molecule type" value="Genomic_DNA"/>
</dbReference>
<dbReference type="Pfam" id="PF18705">
    <property type="entry name" value="DUF5643"/>
    <property type="match status" value="1"/>
</dbReference>
<accession>A0A2C3U821</accession>
<dbReference type="InterPro" id="IPR040680">
    <property type="entry name" value="DUF5643"/>
</dbReference>
<keyword evidence="1" id="KW-0472">Membrane</keyword>
<sequence>MKDIYELLNDIDIDEKELEEMKAYEFEKEKVKRNLKQAIHKKKKTKNWKKGVAVASILVGLSVATLGIGFPTYAGGLPIVGDIFRFLDNGRTGLYENHKTNTDGKKGLHYDYKQHATEINMTKESNGIKVTVNDAVFDGKTVSLTYSIESNQDLGQNPSTFDFLKIKESDGISGSNQISKVDEGKYVGLVTASYFAGSKKDKVNIEWNIESINVSENQREIKGDWNFSLSLHAPESKEQSIRGSSEKEGVKVSLEKMEVAPMSFIIFYNQEHSKGLLSNWDDVDVELEIKDDLGNQYVGEGNGGMSTDAEPNKSHWSTTFQKLNKNATKLIITPHVNLRIRTPENYGGVEIIGGQEKKIEVPKKEAKSKDIVLDDIVIDLKK</sequence>
<feature type="transmembrane region" description="Helical" evidence="1">
    <location>
        <begin position="51"/>
        <end position="70"/>
    </location>
</feature>
<feature type="domain" description="DUF5643" evidence="3">
    <location>
        <begin position="237"/>
        <end position="355"/>
    </location>
</feature>
<dbReference type="Gene3D" id="2.60.40.1640">
    <property type="entry name" value="Conserved domain protein"/>
    <property type="match status" value="1"/>
</dbReference>